<evidence type="ECO:0000313" key="5">
    <source>
        <dbReference type="Proteomes" id="UP000002039"/>
    </source>
</evidence>
<feature type="domain" description="NADH:ubiquinone oxidoreductase-like 20kDa subunit" evidence="3">
    <location>
        <begin position="129"/>
        <end position="236"/>
    </location>
</feature>
<organism evidence="4 5">
    <name type="scientific">Ajellomyces dermatitidis (strain ER-3 / ATCC MYA-2586)</name>
    <name type="common">Blastomyces dermatitidis</name>
    <dbReference type="NCBI Taxonomy" id="559297"/>
    <lineage>
        <taxon>Eukaryota</taxon>
        <taxon>Fungi</taxon>
        <taxon>Dikarya</taxon>
        <taxon>Ascomycota</taxon>
        <taxon>Pezizomycotina</taxon>
        <taxon>Eurotiomycetes</taxon>
        <taxon>Eurotiomycetidae</taxon>
        <taxon>Onygenales</taxon>
        <taxon>Ajellomycetaceae</taxon>
        <taxon>Blastomyces</taxon>
    </lineage>
</organism>
<name>A0ABX2VTE1_AJEDR</name>
<dbReference type="NCBIfam" id="TIGR01957">
    <property type="entry name" value="nuoB_fam"/>
    <property type="match status" value="1"/>
</dbReference>
<dbReference type="GeneID" id="69024926"/>
<dbReference type="SUPFAM" id="SSF56770">
    <property type="entry name" value="HydA/Nqo6-like"/>
    <property type="match status" value="1"/>
</dbReference>
<dbReference type="Gene3D" id="3.40.50.12280">
    <property type="match status" value="1"/>
</dbReference>
<dbReference type="EMBL" id="EQ999975">
    <property type="protein sequence ID" value="OAT00345.1"/>
    <property type="molecule type" value="Genomic_DNA"/>
</dbReference>
<dbReference type="PANTHER" id="PTHR11995">
    <property type="entry name" value="NADH DEHYDROGENASE"/>
    <property type="match status" value="1"/>
</dbReference>
<dbReference type="NCBIfam" id="NF005012">
    <property type="entry name" value="PRK06411.1"/>
    <property type="match status" value="1"/>
</dbReference>
<dbReference type="InterPro" id="IPR006137">
    <property type="entry name" value="NADH_UbQ_OxRdtase-like_20kDa"/>
</dbReference>
<dbReference type="HAMAP" id="MF_01356">
    <property type="entry name" value="NDH1_NuoB"/>
    <property type="match status" value="1"/>
</dbReference>
<dbReference type="PANTHER" id="PTHR11995:SF14">
    <property type="entry name" value="NADH DEHYDROGENASE [UBIQUINONE] IRON-SULFUR PROTEIN 7, MITOCHONDRIAL"/>
    <property type="match status" value="1"/>
</dbReference>
<keyword evidence="2" id="KW-0408">Iron</keyword>
<evidence type="ECO:0000256" key="2">
    <source>
        <dbReference type="RuleBase" id="RU004464"/>
    </source>
</evidence>
<sequence>MSVYVYYYPPMSAAVLYGRLRADIAKLALSRTKALRDGRRRWDQPPTAAIYGPLFIIIRCNATASSSSTPSRATTGSTLGVARMERSSSLLPSQDEKTGTMGHFLGSIDAVANWGRQASLWPISLGLACCGLEMMAVSMPRYDQDRLGTIFRASPRQSDLLIVAGTVTNKMAPALRLVYDQMPDPKWVISMGSCANGGGYYHYSYSVVRGVDRLLPVDVYLPGCPPTAEALMYAISVVRRKLIVKSRTTRIWYRKYRSYLGGYASNIQSQLITRFVSIFQTDGEVKRTIEQLKLSLLSISKVATTQTTYLALSLNRISTRVRARQGLLRENTT</sequence>
<keyword evidence="2" id="KW-0520">NAD</keyword>
<dbReference type="Pfam" id="PF01058">
    <property type="entry name" value="Oxidored_q6"/>
    <property type="match status" value="1"/>
</dbReference>
<keyword evidence="5" id="KW-1185">Reference proteome</keyword>
<keyword evidence="2" id="KW-0004">4Fe-4S</keyword>
<dbReference type="Proteomes" id="UP000002039">
    <property type="component" value="Unassembled WGS sequence"/>
</dbReference>
<keyword evidence="2" id="KW-0411">Iron-sulfur</keyword>
<dbReference type="InterPro" id="IPR006138">
    <property type="entry name" value="NADH_UQ_OxRdtase_20Kd_su"/>
</dbReference>
<gene>
    <name evidence="4" type="ORF">BDCG_02506</name>
</gene>
<evidence type="ECO:0000256" key="1">
    <source>
        <dbReference type="ARBA" id="ARBA00009173"/>
    </source>
</evidence>
<dbReference type="PROSITE" id="PS01150">
    <property type="entry name" value="COMPLEX1_20K"/>
    <property type="match status" value="1"/>
</dbReference>
<accession>A0ABX2VTE1</accession>
<reference evidence="5" key="1">
    <citation type="journal article" date="2015" name="PLoS Genet.">
        <title>The dynamic genome and transcriptome of the human fungal pathogen Blastomyces and close relative Emmonsia.</title>
        <authorList>
            <person name="Munoz J.F."/>
            <person name="Gauthier G.M."/>
            <person name="Desjardins C.A."/>
            <person name="Gallo J.E."/>
            <person name="Holder J."/>
            <person name="Sullivan T.D."/>
            <person name="Marty A.J."/>
            <person name="Carmen J.C."/>
            <person name="Chen Z."/>
            <person name="Ding L."/>
            <person name="Gujja S."/>
            <person name="Magrini V."/>
            <person name="Misas E."/>
            <person name="Mitreva M."/>
            <person name="Priest M."/>
            <person name="Saif S."/>
            <person name="Whiston E.A."/>
            <person name="Young S."/>
            <person name="Zeng Q."/>
            <person name="Goldman W.E."/>
            <person name="Mardis E.R."/>
            <person name="Taylor J.W."/>
            <person name="McEwen J.G."/>
            <person name="Clay O.K."/>
            <person name="Klein B.S."/>
            <person name="Cuomo C.A."/>
        </authorList>
    </citation>
    <scope>NUCLEOTIDE SEQUENCE [LARGE SCALE GENOMIC DNA]</scope>
    <source>
        <strain evidence="5">ER-3 / ATCC MYA-2586</strain>
    </source>
</reference>
<keyword evidence="2" id="KW-0479">Metal-binding</keyword>
<comment type="similarity">
    <text evidence="1 2">Belongs to the complex I 20 kDa subunit family.</text>
</comment>
<evidence type="ECO:0000259" key="3">
    <source>
        <dbReference type="Pfam" id="PF01058"/>
    </source>
</evidence>
<dbReference type="RefSeq" id="XP_045280072.1">
    <property type="nucleotide sequence ID" value="XM_045418049.1"/>
</dbReference>
<protein>
    <submittedName>
        <fullName evidence="4">NADH dehydrogenase (Ubiquinone) Fe-S protein 7</fullName>
    </submittedName>
</protein>
<evidence type="ECO:0000313" key="4">
    <source>
        <dbReference type="EMBL" id="OAT00345.1"/>
    </source>
</evidence>
<proteinExistence type="inferred from homology"/>